<evidence type="ECO:0008006" key="3">
    <source>
        <dbReference type="Google" id="ProtNLM"/>
    </source>
</evidence>
<dbReference type="NCBIfam" id="NF040692">
    <property type="entry name" value="recomb_assoc"/>
    <property type="match status" value="1"/>
</dbReference>
<reference evidence="1" key="1">
    <citation type="submission" date="2022-01" db="EMBL/GenBank/DDBJ databases">
        <title>Pseudomonas sp. nov. isolated from Antarctic regolith.</title>
        <authorList>
            <person name="Novakova D."/>
            <person name="Sedlar K."/>
        </authorList>
    </citation>
    <scope>NUCLEOTIDE SEQUENCE</scope>
    <source>
        <strain evidence="1">P2647</strain>
    </source>
</reference>
<organism evidence="1 2">
    <name type="scientific">Pseudomonas petrae</name>
    <dbReference type="NCBI Taxonomy" id="2912190"/>
    <lineage>
        <taxon>Bacteria</taxon>
        <taxon>Pseudomonadati</taxon>
        <taxon>Pseudomonadota</taxon>
        <taxon>Gammaproteobacteria</taxon>
        <taxon>Pseudomonadales</taxon>
        <taxon>Pseudomonadaceae</taxon>
        <taxon>Pseudomonas</taxon>
    </lineage>
</organism>
<dbReference type="RefSeq" id="WP_237252986.1">
    <property type="nucleotide sequence ID" value="NZ_JAKJXF010000004.1"/>
</dbReference>
<comment type="caution">
    <text evidence="1">The sequence shown here is derived from an EMBL/GenBank/DDBJ whole genome shotgun (WGS) entry which is preliminary data.</text>
</comment>
<gene>
    <name evidence="1" type="ORF">L4G47_14880</name>
</gene>
<keyword evidence="2" id="KW-1185">Reference proteome</keyword>
<protein>
    <recommendedName>
        <fullName evidence="3">Alpha/beta hydrolase</fullName>
    </recommendedName>
</protein>
<accession>A0ABS9I8H7</accession>
<name>A0ABS9I8H7_9PSED</name>
<evidence type="ECO:0000313" key="2">
    <source>
        <dbReference type="Proteomes" id="UP001162905"/>
    </source>
</evidence>
<dbReference type="InterPro" id="IPR048061">
    <property type="entry name" value="GmtX-like"/>
</dbReference>
<proteinExistence type="predicted"/>
<dbReference type="Proteomes" id="UP001162905">
    <property type="component" value="Unassembled WGS sequence"/>
</dbReference>
<sequence>MVDAHEIFEDLYRQASTRQARSLKALNDVLEAQYKTGVHRFSIAEVARLSATQGGPSAQTIRNKTGLVYRQLIGAWAAQAGVSTKNPISADAKSNRVPKDYQLLQLIPDQAVRALFGQIIAERNRFRNELNILKAQSNLIVDKRPTHKLAQSSAHCAVQIVPAPNLNDMEIQALKAAVSDDFFEVRCWVVSQAGQVKDDCKREIYKHGYVNAIKKILSEISV</sequence>
<dbReference type="EMBL" id="JAKJXH010000014">
    <property type="protein sequence ID" value="MCF7543499.1"/>
    <property type="molecule type" value="Genomic_DNA"/>
</dbReference>
<evidence type="ECO:0000313" key="1">
    <source>
        <dbReference type="EMBL" id="MCF7543499.1"/>
    </source>
</evidence>